<evidence type="ECO:0000256" key="7">
    <source>
        <dbReference type="ARBA" id="ARBA00032759"/>
    </source>
</evidence>
<dbReference type="Gene3D" id="1.20.1050.130">
    <property type="match status" value="1"/>
</dbReference>
<evidence type="ECO:0000256" key="1">
    <source>
        <dbReference type="ARBA" id="ARBA00003701"/>
    </source>
</evidence>
<feature type="domain" description="GST N-terminal" evidence="9">
    <location>
        <begin position="2"/>
        <end position="82"/>
    </location>
</feature>
<dbReference type="OrthoDB" id="4951845at2759"/>
<sequence length="216" mass="25515">MAKPVLGYLDFRVLAEPIRYLLYYKNVQFEDKRYQRDGTWDKEKSTFGFDFPSLPYYIDGKVKLTQSITILRYLAKKFDLEGTCEMERVRVALAEQQIWDFYMAFVHAVVKPGTEKREEYLKKVPDSFKLLEAFIGSHKYMVGDNLTYVDFMGYELLDFNILLSRDILDGFPILKAYHERIRNLPELQDYFNSSTYKKWPIFKPPAAWGSSGEMPQ</sequence>
<evidence type="ECO:0000256" key="3">
    <source>
        <dbReference type="ARBA" id="ARBA00007297"/>
    </source>
</evidence>
<feature type="domain" description="GST C-terminal" evidence="10">
    <location>
        <begin position="84"/>
        <end position="201"/>
    </location>
</feature>
<evidence type="ECO:0000259" key="9">
    <source>
        <dbReference type="PROSITE" id="PS50404"/>
    </source>
</evidence>
<comment type="similarity">
    <text evidence="3">Belongs to the GST superfamily. Pi family.</text>
</comment>
<dbReference type="KEGG" id="ptep:107446545"/>
<dbReference type="RefSeq" id="XP_015916708.1">
    <property type="nucleotide sequence ID" value="XM_016061222.4"/>
</dbReference>
<dbReference type="InterPro" id="IPR036282">
    <property type="entry name" value="Glutathione-S-Trfase_C_sf"/>
</dbReference>
<dbReference type="FunFam" id="1.20.1050.10:FF:000020">
    <property type="entry name" value="Glutathione S-transferase P 1"/>
    <property type="match status" value="1"/>
</dbReference>
<organism evidence="11">
    <name type="scientific">Parasteatoda tepidariorum</name>
    <name type="common">Common house spider</name>
    <name type="synonym">Achaearanea tepidariorum</name>
    <dbReference type="NCBI Taxonomy" id="114398"/>
    <lineage>
        <taxon>Eukaryota</taxon>
        <taxon>Metazoa</taxon>
        <taxon>Ecdysozoa</taxon>
        <taxon>Arthropoda</taxon>
        <taxon>Chelicerata</taxon>
        <taxon>Arachnida</taxon>
        <taxon>Araneae</taxon>
        <taxon>Araneomorphae</taxon>
        <taxon>Entelegynae</taxon>
        <taxon>Araneoidea</taxon>
        <taxon>Theridiidae</taxon>
        <taxon>Parasteatoda</taxon>
    </lineage>
</organism>
<protein>
    <recommendedName>
        <fullName evidence="5">glutathione transferase</fullName>
        <ecNumber evidence="5">2.5.1.18</ecNumber>
    </recommendedName>
    <alternativeName>
        <fullName evidence="7">GST class-pi</fullName>
    </alternativeName>
</protein>
<dbReference type="Pfam" id="PF02798">
    <property type="entry name" value="GST_N"/>
    <property type="match status" value="1"/>
</dbReference>
<evidence type="ECO:0000256" key="6">
    <source>
        <dbReference type="ARBA" id="ARBA00022679"/>
    </source>
</evidence>
<dbReference type="GeneID" id="107446545"/>
<dbReference type="Pfam" id="PF14497">
    <property type="entry name" value="GST_C_3"/>
    <property type="match status" value="1"/>
</dbReference>
<dbReference type="EC" id="2.5.1.18" evidence="5"/>
<dbReference type="GO" id="GO:0004364">
    <property type="term" value="F:glutathione transferase activity"/>
    <property type="evidence" value="ECO:0007669"/>
    <property type="project" value="UniProtKB-EC"/>
</dbReference>
<dbReference type="PANTHER" id="PTHR11571:SF222">
    <property type="entry name" value="GLUTATHIONE TRANSFERASE"/>
    <property type="match status" value="1"/>
</dbReference>
<dbReference type="InterPro" id="IPR036249">
    <property type="entry name" value="Thioredoxin-like_sf"/>
</dbReference>
<dbReference type="PANTHER" id="PTHR11571">
    <property type="entry name" value="GLUTATHIONE S-TRANSFERASE"/>
    <property type="match status" value="1"/>
</dbReference>
<dbReference type="InterPro" id="IPR004046">
    <property type="entry name" value="GST_C"/>
</dbReference>
<evidence type="ECO:0000256" key="4">
    <source>
        <dbReference type="ARBA" id="ARBA00011738"/>
    </source>
</evidence>
<comment type="function">
    <text evidence="1">Conjugation of reduced glutathione to a wide number of exogenous and endogenous hydrophobic electrophiles.</text>
</comment>
<dbReference type="GO" id="GO:0006749">
    <property type="term" value="P:glutathione metabolic process"/>
    <property type="evidence" value="ECO:0007669"/>
    <property type="project" value="TreeGrafter"/>
</dbReference>
<dbReference type="SUPFAM" id="SSF52833">
    <property type="entry name" value="Thioredoxin-like"/>
    <property type="match status" value="1"/>
</dbReference>
<proteinExistence type="evidence at transcript level"/>
<keyword evidence="6 11" id="KW-0808">Transferase</keyword>
<dbReference type="EMBL" id="IAAA01007317">
    <property type="protein sequence ID" value="LAA00367.1"/>
    <property type="molecule type" value="mRNA"/>
</dbReference>
<evidence type="ECO:0000256" key="2">
    <source>
        <dbReference type="ARBA" id="ARBA00005861"/>
    </source>
</evidence>
<dbReference type="PROSITE" id="PS50405">
    <property type="entry name" value="GST_CTER"/>
    <property type="match status" value="1"/>
</dbReference>
<accession>A0A2L2XX88</accession>
<dbReference type="SFLD" id="SFLDG01205">
    <property type="entry name" value="AMPS.1"/>
    <property type="match status" value="1"/>
</dbReference>
<dbReference type="SFLD" id="SFLDS00019">
    <property type="entry name" value="Glutathione_Transferase_(cytos"/>
    <property type="match status" value="1"/>
</dbReference>
<evidence type="ECO:0000256" key="8">
    <source>
        <dbReference type="ARBA" id="ARBA00047960"/>
    </source>
</evidence>
<evidence type="ECO:0000313" key="11">
    <source>
        <dbReference type="EMBL" id="LAA00367.1"/>
    </source>
</evidence>
<comment type="catalytic activity">
    <reaction evidence="8">
        <text>RX + glutathione = an S-substituted glutathione + a halide anion + H(+)</text>
        <dbReference type="Rhea" id="RHEA:16437"/>
        <dbReference type="ChEBI" id="CHEBI:15378"/>
        <dbReference type="ChEBI" id="CHEBI:16042"/>
        <dbReference type="ChEBI" id="CHEBI:17792"/>
        <dbReference type="ChEBI" id="CHEBI:57925"/>
        <dbReference type="ChEBI" id="CHEBI:90779"/>
        <dbReference type="EC" id="2.5.1.18"/>
    </reaction>
</comment>
<comment type="similarity">
    <text evidence="2">Belongs to the GST superfamily. Mu family.</text>
</comment>
<evidence type="ECO:0000256" key="5">
    <source>
        <dbReference type="ARBA" id="ARBA00012452"/>
    </source>
</evidence>
<dbReference type="InterPro" id="IPR010987">
    <property type="entry name" value="Glutathione-S-Trfase_C-like"/>
</dbReference>
<dbReference type="SFLD" id="SFLDG00363">
    <property type="entry name" value="AMPS_(cytGST):_Alpha-__Mu-__Pi"/>
    <property type="match status" value="1"/>
</dbReference>
<dbReference type="OMA" id="NTQTQAM"/>
<comment type="subunit">
    <text evidence="4">Homodimer.</text>
</comment>
<dbReference type="InterPro" id="IPR050213">
    <property type="entry name" value="GST_superfamily"/>
</dbReference>
<dbReference type="SUPFAM" id="SSF47616">
    <property type="entry name" value="GST C-terminal domain-like"/>
    <property type="match status" value="1"/>
</dbReference>
<evidence type="ECO:0000259" key="10">
    <source>
        <dbReference type="PROSITE" id="PS50405"/>
    </source>
</evidence>
<dbReference type="AlphaFoldDB" id="A0A2L2XX88"/>
<dbReference type="InterPro" id="IPR040079">
    <property type="entry name" value="Glutathione_S-Trfase"/>
</dbReference>
<dbReference type="InterPro" id="IPR004045">
    <property type="entry name" value="Glutathione_S-Trfase_N"/>
</dbReference>
<reference evidence="11" key="1">
    <citation type="journal article" date="2016" name="Mol. Ecol. Resour.">
        <title>Evaluation of the impact of RNA preservation methods of spiders for de novo transcriptome assembly.</title>
        <authorList>
            <person name="Kono N."/>
            <person name="Nakamura H."/>
            <person name="Ito Y."/>
            <person name="Tomita M."/>
            <person name="Arakawa K."/>
        </authorList>
    </citation>
    <scope>NUCLEOTIDE SEQUENCE</scope>
    <source>
        <tissue evidence="11">Whole body</tissue>
    </source>
</reference>
<name>A0A2L2XX88_PARTP</name>
<dbReference type="PROSITE" id="PS50404">
    <property type="entry name" value="GST_NTER"/>
    <property type="match status" value="1"/>
</dbReference>